<dbReference type="KEGG" id="bpg:Bathy01g02330"/>
<dbReference type="Pfam" id="PF03643">
    <property type="entry name" value="Vps26"/>
    <property type="match status" value="1"/>
</dbReference>
<comment type="similarity">
    <text evidence="1">Belongs to the VPS26 family.</text>
</comment>
<accession>K8E974</accession>
<dbReference type="InterPro" id="IPR028934">
    <property type="entry name" value="Vps26-related"/>
</dbReference>
<dbReference type="GeneID" id="19017968"/>
<dbReference type="AlphaFoldDB" id="K8E974"/>
<dbReference type="PANTHER" id="PTHR12233">
    <property type="entry name" value="VACUOLAR PROTEIN SORTING 26 RELATED"/>
    <property type="match status" value="1"/>
</dbReference>
<evidence type="ECO:0000256" key="1">
    <source>
        <dbReference type="ARBA" id="ARBA00009100"/>
    </source>
</evidence>
<dbReference type="eggNOG" id="KOG2717">
    <property type="taxonomic scope" value="Eukaryota"/>
</dbReference>
<dbReference type="Proteomes" id="UP000198341">
    <property type="component" value="Chromosome 1"/>
</dbReference>
<dbReference type="OrthoDB" id="10263384at2759"/>
<evidence type="ECO:0000313" key="4">
    <source>
        <dbReference type="Proteomes" id="UP000198341"/>
    </source>
</evidence>
<dbReference type="InterPro" id="IPR014752">
    <property type="entry name" value="Arrestin-like_C"/>
</dbReference>
<dbReference type="STRING" id="41875.K8E974"/>
<name>K8E974_9CHLO</name>
<proteinExistence type="inferred from homology"/>
<feature type="compositionally biased region" description="Basic residues" evidence="2">
    <location>
        <begin position="358"/>
        <end position="368"/>
    </location>
</feature>
<gene>
    <name evidence="3" type="ORF">Bathy01g02330</name>
</gene>
<organism evidence="3 4">
    <name type="scientific">Bathycoccus prasinos</name>
    <dbReference type="NCBI Taxonomy" id="41875"/>
    <lineage>
        <taxon>Eukaryota</taxon>
        <taxon>Viridiplantae</taxon>
        <taxon>Chlorophyta</taxon>
        <taxon>Mamiellophyceae</taxon>
        <taxon>Mamiellales</taxon>
        <taxon>Bathycoccaceae</taxon>
        <taxon>Bathycoccus</taxon>
    </lineage>
</organism>
<reference evidence="3 4" key="1">
    <citation type="submission" date="2011-10" db="EMBL/GenBank/DDBJ databases">
        <authorList>
            <person name="Genoscope - CEA"/>
        </authorList>
    </citation>
    <scope>NUCLEOTIDE SEQUENCE [LARGE SCALE GENOMIC DNA]</scope>
    <source>
        <strain evidence="3 4">RCC 1105</strain>
    </source>
</reference>
<evidence type="ECO:0000256" key="2">
    <source>
        <dbReference type="SAM" id="MobiDB-lite"/>
    </source>
</evidence>
<feature type="region of interest" description="Disordered" evidence="2">
    <location>
        <begin position="343"/>
        <end position="394"/>
    </location>
</feature>
<keyword evidence="4" id="KW-1185">Reference proteome</keyword>
<dbReference type="GO" id="GO:0006886">
    <property type="term" value="P:intracellular protein transport"/>
    <property type="evidence" value="ECO:0007669"/>
    <property type="project" value="InterPro"/>
</dbReference>
<evidence type="ECO:0000313" key="3">
    <source>
        <dbReference type="EMBL" id="CCO14154.1"/>
    </source>
</evidence>
<evidence type="ECO:0008006" key="5">
    <source>
        <dbReference type="Google" id="ProtNLM"/>
    </source>
</evidence>
<feature type="region of interest" description="Disordered" evidence="2">
    <location>
        <begin position="199"/>
        <end position="222"/>
    </location>
</feature>
<dbReference type="Gene3D" id="2.60.40.640">
    <property type="match status" value="2"/>
</dbReference>
<dbReference type="EMBL" id="FO082278">
    <property type="protein sequence ID" value="CCO14154.1"/>
    <property type="molecule type" value="Genomic_DNA"/>
</dbReference>
<protein>
    <recommendedName>
        <fullName evidence="5">Arrestin-like N-terminal domain-containing protein</fullName>
    </recommendedName>
</protein>
<sequence>MFEPCLTDIEIILASTDCVFKINDTVRGEILIKVHREDAPLHHNGIALSAVGSVRLQLSEKDSSLLDQLFATVDPIEMMDACLELKPPGKLPIGTHAIPFAFALSPTVFHRSTYYDGYRAVSGGSGSHKLCETFHGQNVQVVYGVEVEIMRPLLSGGSISTGMCEFLVESRAEEEGVKRVEQSMPRKFALERFDETEEDLKTKKKKSTSKEEENSSDGGNANLKEFEIRGELSKTSYFIEEPIEGFVEIVSHPRNRKNQLKKIEVELERVETVISAEGTRSTESSAVQFTQIVDDGADVSENVRVPIHVTFPRLYACPSVAHATFSVGFAAKIIATFDDGVDDEEDGSSNAYNNSKTTFKKKSKKKKERTSSISIPISVHRAPENLGSGEKTIL</sequence>
<dbReference type="RefSeq" id="XP_007515275.1">
    <property type="nucleotide sequence ID" value="XM_007515213.1"/>
</dbReference>